<name>A0A9P4KF01_9PLEO</name>
<feature type="non-terminal residue" evidence="2">
    <location>
        <position position="182"/>
    </location>
</feature>
<evidence type="ECO:0000259" key="1">
    <source>
        <dbReference type="Pfam" id="PF06985"/>
    </source>
</evidence>
<dbReference type="OrthoDB" id="2157530at2759"/>
<comment type="caution">
    <text evidence="2">The sequence shown here is derived from an EMBL/GenBank/DDBJ whole genome shotgun (WGS) entry which is preliminary data.</text>
</comment>
<gene>
    <name evidence="2" type="ORF">CC78DRAFT_512163</name>
</gene>
<dbReference type="Proteomes" id="UP000800093">
    <property type="component" value="Unassembled WGS sequence"/>
</dbReference>
<proteinExistence type="predicted"/>
<keyword evidence="3" id="KW-1185">Reference proteome</keyword>
<dbReference type="PANTHER" id="PTHR24148">
    <property type="entry name" value="ANKYRIN REPEAT DOMAIN-CONTAINING PROTEIN 39 HOMOLOG-RELATED"/>
    <property type="match status" value="1"/>
</dbReference>
<sequence length="182" mass="21260">MTSNAQAPKLYAIVESDSEEIQVREEKDLLAKAYKYTPLPSKGDHIRLIELIPGQFDSPIRIKIRTWELESSPDKPDYYALSYTWNDPEHDNLIIGGRKISPLDDLRHQYNIRHPIWCDSEQILISTNLRDALGRLRDPKKHLTLWIDQLCINQDDLDERATQVVTMQRIYHEARGVKIWLG</sequence>
<organism evidence="2 3">
    <name type="scientific">Lojkania enalia</name>
    <dbReference type="NCBI Taxonomy" id="147567"/>
    <lineage>
        <taxon>Eukaryota</taxon>
        <taxon>Fungi</taxon>
        <taxon>Dikarya</taxon>
        <taxon>Ascomycota</taxon>
        <taxon>Pezizomycotina</taxon>
        <taxon>Dothideomycetes</taxon>
        <taxon>Pleosporomycetidae</taxon>
        <taxon>Pleosporales</taxon>
        <taxon>Pleosporales incertae sedis</taxon>
        <taxon>Lojkania</taxon>
    </lineage>
</organism>
<protein>
    <recommendedName>
        <fullName evidence="1">Heterokaryon incompatibility domain-containing protein</fullName>
    </recommendedName>
</protein>
<dbReference type="InterPro" id="IPR052895">
    <property type="entry name" value="HetReg/Transcr_Mod"/>
</dbReference>
<accession>A0A9P4KF01</accession>
<dbReference type="Pfam" id="PF06985">
    <property type="entry name" value="HET"/>
    <property type="match status" value="1"/>
</dbReference>
<reference evidence="3" key="1">
    <citation type="journal article" date="2020" name="Stud. Mycol.">
        <title>101 Dothideomycetes genomes: A test case for predicting lifestyles and emergence of pathogens.</title>
        <authorList>
            <person name="Haridas S."/>
            <person name="Albert R."/>
            <person name="Binder M."/>
            <person name="Bloem J."/>
            <person name="LaButti K."/>
            <person name="Salamov A."/>
            <person name="Andreopoulos B."/>
            <person name="Baker S."/>
            <person name="Barry K."/>
            <person name="Bills G."/>
            <person name="Bluhm B."/>
            <person name="Cannon C."/>
            <person name="Castanera R."/>
            <person name="Culley D."/>
            <person name="Daum C."/>
            <person name="Ezra D."/>
            <person name="Gonzalez J."/>
            <person name="Henrissat B."/>
            <person name="Kuo A."/>
            <person name="Liang C."/>
            <person name="Lipzen A."/>
            <person name="Lutzoni F."/>
            <person name="Magnuson J."/>
            <person name="Mondo S."/>
            <person name="Nolan M."/>
            <person name="Ohm R."/>
            <person name="Pangilinan J."/>
            <person name="Park H.-J."/>
            <person name="Ramirez L."/>
            <person name="Alfaro M."/>
            <person name="Sun H."/>
            <person name="Tritt A."/>
            <person name="Yoshinaga Y."/>
            <person name="Zwiers L.-H."/>
            <person name="Turgeon B."/>
            <person name="Goodwin S."/>
            <person name="Spatafora J."/>
            <person name="Crous P."/>
            <person name="Grigoriev I."/>
        </authorList>
    </citation>
    <scope>NUCLEOTIDE SEQUENCE [LARGE SCALE GENOMIC DNA]</scope>
    <source>
        <strain evidence="3">CBS 304.66</strain>
    </source>
</reference>
<dbReference type="PANTHER" id="PTHR24148:SF64">
    <property type="entry name" value="HETEROKARYON INCOMPATIBILITY DOMAIN-CONTAINING PROTEIN"/>
    <property type="match status" value="1"/>
</dbReference>
<evidence type="ECO:0000313" key="2">
    <source>
        <dbReference type="EMBL" id="KAF2267481.1"/>
    </source>
</evidence>
<evidence type="ECO:0000313" key="3">
    <source>
        <dbReference type="Proteomes" id="UP000800093"/>
    </source>
</evidence>
<dbReference type="AlphaFoldDB" id="A0A9P4KF01"/>
<feature type="domain" description="Heterokaryon incompatibility" evidence="1">
    <location>
        <begin position="78"/>
        <end position="182"/>
    </location>
</feature>
<dbReference type="InterPro" id="IPR010730">
    <property type="entry name" value="HET"/>
</dbReference>
<dbReference type="EMBL" id="ML986591">
    <property type="protein sequence ID" value="KAF2267481.1"/>
    <property type="molecule type" value="Genomic_DNA"/>
</dbReference>